<proteinExistence type="inferred from homology"/>
<dbReference type="PROSITE" id="PS00086">
    <property type="entry name" value="CYTOCHROME_P450"/>
    <property type="match status" value="1"/>
</dbReference>
<dbReference type="InParanoid" id="A0A2J6STP9"/>
<name>A0A2J6STP9_9HELO</name>
<dbReference type="PRINTS" id="PR00385">
    <property type="entry name" value="P450"/>
</dbReference>
<feature type="binding site" description="axial binding residue" evidence="5">
    <location>
        <position position="474"/>
    </location>
    <ligand>
        <name>heme</name>
        <dbReference type="ChEBI" id="CHEBI:30413"/>
    </ligand>
    <ligandPart>
        <name>Fe</name>
        <dbReference type="ChEBI" id="CHEBI:18248"/>
    </ligandPart>
</feature>
<reference evidence="8 9" key="1">
    <citation type="submission" date="2016-04" db="EMBL/GenBank/DDBJ databases">
        <title>A degradative enzymes factory behind the ericoid mycorrhizal symbiosis.</title>
        <authorList>
            <consortium name="DOE Joint Genome Institute"/>
            <person name="Martino E."/>
            <person name="Morin E."/>
            <person name="Grelet G."/>
            <person name="Kuo A."/>
            <person name="Kohler A."/>
            <person name="Daghino S."/>
            <person name="Barry K."/>
            <person name="Choi C."/>
            <person name="Cichocki N."/>
            <person name="Clum A."/>
            <person name="Copeland A."/>
            <person name="Hainaut M."/>
            <person name="Haridas S."/>
            <person name="Labutti K."/>
            <person name="Lindquist E."/>
            <person name="Lipzen A."/>
            <person name="Khouja H.-R."/>
            <person name="Murat C."/>
            <person name="Ohm R."/>
            <person name="Olson A."/>
            <person name="Spatafora J."/>
            <person name="Veneault-Fourrey C."/>
            <person name="Henrissat B."/>
            <person name="Grigoriev I."/>
            <person name="Martin F."/>
            <person name="Perotto S."/>
        </authorList>
    </citation>
    <scope>NUCLEOTIDE SEQUENCE [LARGE SCALE GENOMIC DNA]</scope>
    <source>
        <strain evidence="8 9">E</strain>
    </source>
</reference>
<feature type="transmembrane region" description="Helical" evidence="7">
    <location>
        <begin position="33"/>
        <end position="56"/>
    </location>
</feature>
<dbReference type="GeneID" id="36594110"/>
<keyword evidence="6" id="KW-0560">Oxidoreductase</keyword>
<dbReference type="PANTHER" id="PTHR24305">
    <property type="entry name" value="CYTOCHROME P450"/>
    <property type="match status" value="1"/>
</dbReference>
<comment type="cofactor">
    <cofactor evidence="1 5">
        <name>heme</name>
        <dbReference type="ChEBI" id="CHEBI:30413"/>
    </cofactor>
</comment>
<protein>
    <submittedName>
        <fullName evidence="8">Cytochrome P450</fullName>
    </submittedName>
</protein>
<dbReference type="GO" id="GO:0020037">
    <property type="term" value="F:heme binding"/>
    <property type="evidence" value="ECO:0007669"/>
    <property type="project" value="InterPro"/>
</dbReference>
<comment type="similarity">
    <text evidence="2 6">Belongs to the cytochrome P450 family.</text>
</comment>
<evidence type="ECO:0000256" key="4">
    <source>
        <dbReference type="ARBA" id="ARBA00023004"/>
    </source>
</evidence>
<dbReference type="STRING" id="1095630.A0A2J6STP9"/>
<dbReference type="InterPro" id="IPR017972">
    <property type="entry name" value="Cyt_P450_CS"/>
</dbReference>
<keyword evidence="7" id="KW-1133">Transmembrane helix</keyword>
<dbReference type="GO" id="GO:0016705">
    <property type="term" value="F:oxidoreductase activity, acting on paired donors, with incorporation or reduction of molecular oxygen"/>
    <property type="evidence" value="ECO:0007669"/>
    <property type="project" value="InterPro"/>
</dbReference>
<dbReference type="PRINTS" id="PR00465">
    <property type="entry name" value="EP450IV"/>
</dbReference>
<evidence type="ECO:0000256" key="2">
    <source>
        <dbReference type="ARBA" id="ARBA00010617"/>
    </source>
</evidence>
<keyword evidence="4 5" id="KW-0408">Iron</keyword>
<dbReference type="InterPro" id="IPR050121">
    <property type="entry name" value="Cytochrome_P450_monoxygenase"/>
</dbReference>
<gene>
    <name evidence="8" type="ORF">K444DRAFT_655741</name>
</gene>
<evidence type="ECO:0000256" key="5">
    <source>
        <dbReference type="PIRSR" id="PIRSR602403-1"/>
    </source>
</evidence>
<keyword evidence="9" id="KW-1185">Reference proteome</keyword>
<dbReference type="InterPro" id="IPR001128">
    <property type="entry name" value="Cyt_P450"/>
</dbReference>
<dbReference type="Gene3D" id="1.10.630.10">
    <property type="entry name" value="Cytochrome P450"/>
    <property type="match status" value="1"/>
</dbReference>
<accession>A0A2J6STP9</accession>
<dbReference type="EMBL" id="KZ613866">
    <property type="protein sequence ID" value="PMD54166.1"/>
    <property type="molecule type" value="Genomic_DNA"/>
</dbReference>
<evidence type="ECO:0000313" key="8">
    <source>
        <dbReference type="EMBL" id="PMD54166.1"/>
    </source>
</evidence>
<dbReference type="RefSeq" id="XP_024731070.1">
    <property type="nucleotide sequence ID" value="XM_024886033.1"/>
</dbReference>
<dbReference type="Proteomes" id="UP000235371">
    <property type="component" value="Unassembled WGS sequence"/>
</dbReference>
<dbReference type="GO" id="GO:0005506">
    <property type="term" value="F:iron ion binding"/>
    <property type="evidence" value="ECO:0007669"/>
    <property type="project" value="InterPro"/>
</dbReference>
<keyword evidence="5 6" id="KW-0349">Heme</keyword>
<dbReference type="AlphaFoldDB" id="A0A2J6STP9"/>
<evidence type="ECO:0000256" key="7">
    <source>
        <dbReference type="SAM" id="Phobius"/>
    </source>
</evidence>
<dbReference type="SUPFAM" id="SSF48264">
    <property type="entry name" value="Cytochrome P450"/>
    <property type="match status" value="1"/>
</dbReference>
<dbReference type="FunCoup" id="A0A2J6STP9">
    <property type="interactions" value="1490"/>
</dbReference>
<keyword evidence="7" id="KW-0472">Membrane</keyword>
<dbReference type="InterPro" id="IPR002403">
    <property type="entry name" value="Cyt_P450_E_grp-IV"/>
</dbReference>
<evidence type="ECO:0000256" key="3">
    <source>
        <dbReference type="ARBA" id="ARBA00022723"/>
    </source>
</evidence>
<evidence type="ECO:0000256" key="6">
    <source>
        <dbReference type="RuleBase" id="RU000461"/>
    </source>
</evidence>
<dbReference type="PANTHER" id="PTHR24305:SF166">
    <property type="entry name" value="CYTOCHROME P450 12A4, MITOCHONDRIAL-RELATED"/>
    <property type="match status" value="1"/>
</dbReference>
<keyword evidence="7" id="KW-0812">Transmembrane</keyword>
<dbReference type="OrthoDB" id="1470350at2759"/>
<dbReference type="GO" id="GO:0004497">
    <property type="term" value="F:monooxygenase activity"/>
    <property type="evidence" value="ECO:0007669"/>
    <property type="project" value="UniProtKB-KW"/>
</dbReference>
<organism evidence="8 9">
    <name type="scientific">Hyaloscypha bicolor E</name>
    <dbReference type="NCBI Taxonomy" id="1095630"/>
    <lineage>
        <taxon>Eukaryota</taxon>
        <taxon>Fungi</taxon>
        <taxon>Dikarya</taxon>
        <taxon>Ascomycota</taxon>
        <taxon>Pezizomycotina</taxon>
        <taxon>Leotiomycetes</taxon>
        <taxon>Helotiales</taxon>
        <taxon>Hyaloscyphaceae</taxon>
        <taxon>Hyaloscypha</taxon>
        <taxon>Hyaloscypha bicolor</taxon>
    </lineage>
</organism>
<keyword evidence="3 5" id="KW-0479">Metal-binding</keyword>
<sequence>MSNIIASSIAISCGYLATYHTDNSLTTFSYLKAAALSILIYVPIQFTWTCFLWPLYFSPLRKLPQAPVLEFMDTVPHEYFFRMLDIFNKEIVILTDPKAITQPFQTNSYEYVKPVNIKNILKHLLGNGLIVSDGQDHKYQKKHLAPVFNFRAVKNLYPLFWKKSSEMVSLIKAEIDTKPNSSSAITGIVNIDDRSGRIGLDIIGKAGFGSDFNALSNPHTPLNTSYRDGFTPDKSSAIILLLSVLTYPALIRLLPIKKNRQTREGLVMVNNYLKDLISQRKKDMMMNVDESDYLDKTGHEDIISSAMKTNAFTTENLVDQSKTLLGAGHDTSSIAITWAISLLSQPKYAHIQQRLRDEVRANLPSPSSGVEVNAELLDKLPYLDAVSKESMRVRSPVTRTSRIPLHDAQICGVTILKGTTVQVMPWALNKTKIHWGDDAREFNPERWLVGENKANGGASSSLAYGTFGTGTRGCIGKGFAIGENKAILAALIGSFDFKPVGGKTQDLEIMYGLTVRIIGGLPVEVTAVDGW</sequence>
<keyword evidence="6" id="KW-0503">Monooxygenase</keyword>
<dbReference type="InterPro" id="IPR036396">
    <property type="entry name" value="Cyt_P450_sf"/>
</dbReference>
<evidence type="ECO:0000313" key="9">
    <source>
        <dbReference type="Proteomes" id="UP000235371"/>
    </source>
</evidence>
<dbReference type="Pfam" id="PF00067">
    <property type="entry name" value="p450"/>
    <property type="match status" value="1"/>
</dbReference>
<evidence type="ECO:0000256" key="1">
    <source>
        <dbReference type="ARBA" id="ARBA00001971"/>
    </source>
</evidence>